<evidence type="ECO:0000256" key="4">
    <source>
        <dbReference type="ARBA" id="ARBA00022729"/>
    </source>
</evidence>
<evidence type="ECO:0000256" key="6">
    <source>
        <dbReference type="ARBA" id="ARBA00023288"/>
    </source>
</evidence>
<dbReference type="EMBL" id="OIVN01001299">
    <property type="protein sequence ID" value="SPC92314.1"/>
    <property type="molecule type" value="Genomic_DNA"/>
</dbReference>
<dbReference type="InterPro" id="IPR043502">
    <property type="entry name" value="DNA/RNA_pol_sf"/>
</dbReference>
<dbReference type="InterPro" id="IPR012337">
    <property type="entry name" value="RNaseH-like_sf"/>
</dbReference>
<comment type="similarity">
    <text evidence="2">Belongs to the COBRA family.</text>
</comment>
<keyword evidence="3" id="KW-0472">Membrane</keyword>
<evidence type="ECO:0000256" key="5">
    <source>
        <dbReference type="ARBA" id="ARBA00023180"/>
    </source>
</evidence>
<evidence type="ECO:0000256" key="8">
    <source>
        <dbReference type="SAM" id="SignalP"/>
    </source>
</evidence>
<feature type="signal peptide" evidence="8">
    <location>
        <begin position="1"/>
        <end position="26"/>
    </location>
</feature>
<evidence type="ECO:0000256" key="2">
    <source>
        <dbReference type="ARBA" id="ARBA00005507"/>
    </source>
</evidence>
<keyword evidence="4 8" id="KW-0732">Signal</keyword>
<feature type="compositionally biased region" description="Low complexity" evidence="7">
    <location>
        <begin position="1113"/>
        <end position="1128"/>
    </location>
</feature>
<dbReference type="SUPFAM" id="SSF53098">
    <property type="entry name" value="Ribonuclease H-like"/>
    <property type="match status" value="1"/>
</dbReference>
<keyword evidence="3" id="KW-0336">GPI-anchor</keyword>
<dbReference type="Pfam" id="PF14244">
    <property type="entry name" value="Retrotran_gag_3"/>
    <property type="match status" value="1"/>
</dbReference>
<dbReference type="SUPFAM" id="SSF56672">
    <property type="entry name" value="DNA/RNA polymerases"/>
    <property type="match status" value="1"/>
</dbReference>
<dbReference type="PANTHER" id="PTHR31673:SF23">
    <property type="entry name" value="COBRA-LIKE PROTEIN 4"/>
    <property type="match status" value="1"/>
</dbReference>
<evidence type="ECO:0000259" key="9">
    <source>
        <dbReference type="PROSITE" id="PS50994"/>
    </source>
</evidence>
<keyword evidence="6" id="KW-0449">Lipoprotein</keyword>
<dbReference type="InterPro" id="IPR006918">
    <property type="entry name" value="COBRA_pln"/>
</dbReference>
<evidence type="ECO:0000256" key="3">
    <source>
        <dbReference type="ARBA" id="ARBA00022622"/>
    </source>
</evidence>
<keyword evidence="5" id="KW-0325">Glycoprotein</keyword>
<proteinExistence type="inferred from homology"/>
<dbReference type="GO" id="GO:0098552">
    <property type="term" value="C:side of membrane"/>
    <property type="evidence" value="ECO:0007669"/>
    <property type="project" value="UniProtKB-KW"/>
</dbReference>
<dbReference type="Pfam" id="PF25079">
    <property type="entry name" value="COB_C"/>
    <property type="match status" value="1"/>
</dbReference>
<feature type="domain" description="Integrase catalytic" evidence="9">
    <location>
        <begin position="829"/>
        <end position="992"/>
    </location>
</feature>
<dbReference type="Pfam" id="PF00665">
    <property type="entry name" value="rve"/>
    <property type="match status" value="1"/>
</dbReference>
<dbReference type="GO" id="GO:0003676">
    <property type="term" value="F:nucleic acid binding"/>
    <property type="evidence" value="ECO:0007669"/>
    <property type="project" value="InterPro"/>
</dbReference>
<dbReference type="Pfam" id="PF07727">
    <property type="entry name" value="RVT_2"/>
    <property type="match status" value="1"/>
</dbReference>
<dbReference type="GO" id="GO:0015074">
    <property type="term" value="P:DNA integration"/>
    <property type="evidence" value="ECO:0007669"/>
    <property type="project" value="InterPro"/>
</dbReference>
<comment type="subcellular location">
    <subcellularLocation>
        <location evidence="1">Cell membrane</location>
        <topology evidence="1">Lipid-anchor</topology>
        <topology evidence="1">GPI-anchor</topology>
    </subcellularLocation>
</comment>
<dbReference type="CDD" id="cd09272">
    <property type="entry name" value="RNase_HI_RT_Ty1"/>
    <property type="match status" value="1"/>
</dbReference>
<feature type="region of interest" description="Disordered" evidence="7">
    <location>
        <begin position="1113"/>
        <end position="1157"/>
    </location>
</feature>
<protein>
    <recommendedName>
        <fullName evidence="9">Integrase catalytic domain-containing protein</fullName>
    </recommendedName>
</protein>
<feature type="chain" id="PRO_5014990173" description="Integrase catalytic domain-containing protein" evidence="8">
    <location>
        <begin position="27"/>
        <end position="1705"/>
    </location>
</feature>
<dbReference type="PROSITE" id="PS50994">
    <property type="entry name" value="INTEGRASE"/>
    <property type="match status" value="1"/>
</dbReference>
<dbReference type="InterPro" id="IPR001584">
    <property type="entry name" value="Integrase_cat-core"/>
</dbReference>
<evidence type="ECO:0000313" key="10">
    <source>
        <dbReference type="EMBL" id="SPC92314.1"/>
    </source>
</evidence>
<dbReference type="Gene3D" id="3.30.420.10">
    <property type="entry name" value="Ribonuclease H-like superfamily/Ribonuclease H"/>
    <property type="match status" value="1"/>
</dbReference>
<dbReference type="InterPro" id="IPR056900">
    <property type="entry name" value="COB_C"/>
</dbReference>
<feature type="compositionally biased region" description="Polar residues" evidence="7">
    <location>
        <begin position="1134"/>
        <end position="1147"/>
    </location>
</feature>
<reference evidence="10" key="1">
    <citation type="submission" date="2018-02" db="EMBL/GenBank/DDBJ databases">
        <authorList>
            <person name="Cohen D.B."/>
            <person name="Kent A.D."/>
        </authorList>
    </citation>
    <scope>NUCLEOTIDE SEQUENCE</scope>
</reference>
<gene>
    <name evidence="10" type="ORF">FSB_LOCUS20196</name>
</gene>
<dbReference type="Pfam" id="PF25597">
    <property type="entry name" value="SH3_retrovirus"/>
    <property type="match status" value="1"/>
</dbReference>
<dbReference type="InterPro" id="IPR029472">
    <property type="entry name" value="Copia-like_N"/>
</dbReference>
<evidence type="ECO:0000256" key="7">
    <source>
        <dbReference type="SAM" id="MobiDB-lite"/>
    </source>
</evidence>
<accession>A0A2N9FZR8</accession>
<dbReference type="GO" id="GO:0052324">
    <property type="term" value="P:plant-type cell wall cellulose biosynthetic process"/>
    <property type="evidence" value="ECO:0007669"/>
    <property type="project" value="TreeGrafter"/>
</dbReference>
<name>A0A2N9FZR8_FAGSY</name>
<dbReference type="InterPro" id="IPR057670">
    <property type="entry name" value="SH3_retrovirus"/>
</dbReference>
<dbReference type="PANTHER" id="PTHR31673">
    <property type="entry name" value="PROTEIN COBRA"/>
    <property type="match status" value="1"/>
</dbReference>
<dbReference type="InterPro" id="IPR036397">
    <property type="entry name" value="RNaseH_sf"/>
</dbReference>
<dbReference type="GO" id="GO:0010215">
    <property type="term" value="P:cellulose microfibril organization"/>
    <property type="evidence" value="ECO:0007669"/>
    <property type="project" value="InterPro"/>
</dbReference>
<dbReference type="InterPro" id="IPR013103">
    <property type="entry name" value="RVT_2"/>
</dbReference>
<dbReference type="Pfam" id="PF04833">
    <property type="entry name" value="COBRA"/>
    <property type="match status" value="1"/>
</dbReference>
<sequence>MHVLNLTMRFVISAFFFLVLLTYAAAYDPLDPNGNVTIKWDIMSWTADGYVAVVTMNNFQMYRHIMSPGWTLGWTWAKKEVIWSIVGSQATEQGDCSKFKGNVPHCCKRNPTVVDLLPGVPYNQQFTNCCKGGVVAAWGQDPASAVSAFQLSVGLAGTSNKTVKLPKNFTLLGPGPGYTCGPAKVVPSTAFLTPDRRRKTQALMTWNVTCTYSQFLARKNPNCCVSFSSFYNDTITSCPSCACGCQNKNNCVKSNSKILQMKGINTPRKDNTPLLQCTHHMCPVRVHWHLKQNYKDYWRVKIAITNFNYKMNYTLWSLVVQHPNLNNVTQVFSFDYKPLLPYESINDTGMFYGMKYYNDLLMEAGPFGNVQSEVLLQKDKNTFTFKQGWAFPRKVYFNAVPPSSSSSVTNQNSIAPIENSRSPYYLNNGDHPGIRIVPDPLTGDNYQSWRRSMTTALSAKNKLGFVNGTILQPTDEADPFFFDWQRCNDLVLSWITNCLSRQIYATVLYIYTAKEVWDDLQQRYSQSNGTRVHHLKQAIASFKQENLTVCDYFTTLKGLWDELLNYRPIPGCTCGAKCILWLKGQILLMEPLPSINKVFSLVQNHEKQKGTGILPLPIGLPTVDSTALMSKLNNEIGQVFPYPNNGSQALLSRFDNNKYHQYPRKDKPTCSHCGFKGHVMEKCYKLHGYPPGFQKKSKTVAMANQASSSVSAPLENPDSSQSFSSLAVQCQQLLNMLNAQAQQASSSHQAATLVTVTQPTSSSHTIPNMAGPTAVEDDWFGLGHPSISRMSFLSHVMPTASSINKTDSVCNVCPLAKQKRLPFVSHNHLSPSPFDLIHVDIWGPYHVSTVEGFRYFLTLVDDCSRTTWVYLMKLKSEARPLLESFITMIKTQFDSQIKLIRSDNGQEFTMPTFYASLGMSQQHSCVETPQQNSVVERKHQHILNVARALYFQSNVPIKYWGDCVLTAVYLINRLPSPILSNKSPYELLLHKVPNYSHLRSFGCLCYAATLSNHRTKFDPRARACVFVGYPPGIKGYKLLDLNNHQYFVSRDVVFHEHIFPFKSLNPNSDVSSFLNPTIPPPIISSPTDSFSNPDIPNSFEPITDSSFPPSHIVHYPSSSSPHSSQDSPPFVPDQSPSPASSPTSLDTSCPIRKSTRLSRPPTYLQDYHCQLALNASPITSSCAPAASIASGMPYSLASTLSYHKLSHSHRQYALAVTTFSEPSSFAQANQSPHWRNAMDTELTALAANHTWTVTDLPPGKHPIGCKWVYKVKLKADGSLERYKARLVAKGYTQQEGLDYSETLSPVAKFTTVRLLLAIAAVKNWTLTQLDVNNAFLHGDLDEEVYMVLPPGFDSKGEIKPNQVCKLQKSLYGLKQASRQWFAKFSSTIVKHGFIQSKSDYSLFTRTQGFSFIALLVYVDDILIASNDIASVTSLKQALHTEFKLKDLGNLKYFLGLEVARSSTGISLCQRKYALDILSDSGMLGSKPVHTPMEQNIKLKESDGVPLADPSTYRRLVGRLLYLTVTRPDISYSVQRLSQYMSKPTDLHLTAANRILRYVKGTPGQGLFFSSSSSLHLKAFSDSDWAGCLDTRRSVTGYCMFLGDSLISWKSKKQHTISRSSAEAEYRAMAAAVCELMWLLPLLKDFQVEHSQAALLFCDSQAALHIAANPVYHERTKHIDANLNRHALRPSKQYWITCPRKLKSEF</sequence>
<organism evidence="10">
    <name type="scientific">Fagus sylvatica</name>
    <name type="common">Beechnut</name>
    <dbReference type="NCBI Taxonomy" id="28930"/>
    <lineage>
        <taxon>Eukaryota</taxon>
        <taxon>Viridiplantae</taxon>
        <taxon>Streptophyta</taxon>
        <taxon>Embryophyta</taxon>
        <taxon>Tracheophyta</taxon>
        <taxon>Spermatophyta</taxon>
        <taxon>Magnoliopsida</taxon>
        <taxon>eudicotyledons</taxon>
        <taxon>Gunneridae</taxon>
        <taxon>Pentapetalae</taxon>
        <taxon>rosids</taxon>
        <taxon>fabids</taxon>
        <taxon>Fagales</taxon>
        <taxon>Fagaceae</taxon>
        <taxon>Fagus</taxon>
    </lineage>
</organism>
<evidence type="ECO:0000256" key="1">
    <source>
        <dbReference type="ARBA" id="ARBA00004609"/>
    </source>
</evidence>
<dbReference type="GO" id="GO:0005886">
    <property type="term" value="C:plasma membrane"/>
    <property type="evidence" value="ECO:0007669"/>
    <property type="project" value="UniProtKB-SubCell"/>
</dbReference>